<evidence type="ECO:0000256" key="1">
    <source>
        <dbReference type="ARBA" id="ARBA00004141"/>
    </source>
</evidence>
<dbReference type="OrthoDB" id="73273at2759"/>
<protein>
    <submittedName>
        <fullName evidence="6">LMBR1-like membrane protein</fullName>
    </submittedName>
</protein>
<dbReference type="EMBL" id="JAHDYR010000025">
    <property type="protein sequence ID" value="KAG9393087.1"/>
    <property type="molecule type" value="Genomic_DNA"/>
</dbReference>
<keyword evidence="4 5" id="KW-0472">Membrane</keyword>
<keyword evidence="7" id="KW-1185">Reference proteome</keyword>
<comment type="caution">
    <text evidence="6">The sequence shown here is derived from an EMBL/GenBank/DDBJ whole genome shotgun (WGS) entry which is preliminary data.</text>
</comment>
<comment type="subcellular location">
    <subcellularLocation>
        <location evidence="1">Membrane</location>
        <topology evidence="1">Multi-pass membrane protein</topology>
    </subcellularLocation>
</comment>
<dbReference type="Pfam" id="PF04791">
    <property type="entry name" value="LMBR1"/>
    <property type="match status" value="2"/>
</dbReference>
<keyword evidence="3 5" id="KW-1133">Transmembrane helix</keyword>
<evidence type="ECO:0000256" key="4">
    <source>
        <dbReference type="ARBA" id="ARBA00023136"/>
    </source>
</evidence>
<feature type="transmembrane region" description="Helical" evidence="5">
    <location>
        <begin position="76"/>
        <end position="102"/>
    </location>
</feature>
<reference evidence="6" key="1">
    <citation type="submission" date="2021-05" db="EMBL/GenBank/DDBJ databases">
        <title>A free-living protist that lacks canonical eukaryotic 1 DNA replication and segregation systems.</title>
        <authorList>
            <person name="Salas-Leiva D.E."/>
            <person name="Tromer E.C."/>
            <person name="Curtis B.A."/>
            <person name="Jerlstrom-Hultqvist J."/>
            <person name="Kolisko M."/>
            <person name="Yi Z."/>
            <person name="Salas-Leiva J.S."/>
            <person name="Gallot-Lavallee L."/>
            <person name="Kops G.J.P.L."/>
            <person name="Archibald J.M."/>
            <person name="Simpson A.G.B."/>
            <person name="Roger A.J."/>
        </authorList>
    </citation>
    <scope>NUCLEOTIDE SEQUENCE</scope>
    <source>
        <strain evidence="6">BICM</strain>
    </source>
</reference>
<evidence type="ECO:0000313" key="7">
    <source>
        <dbReference type="Proteomes" id="UP000717585"/>
    </source>
</evidence>
<gene>
    <name evidence="6" type="ORF">J8273_3216</name>
</gene>
<evidence type="ECO:0000313" key="6">
    <source>
        <dbReference type="EMBL" id="KAG9393087.1"/>
    </source>
</evidence>
<evidence type="ECO:0000256" key="5">
    <source>
        <dbReference type="SAM" id="Phobius"/>
    </source>
</evidence>
<sequence>MSTIGGIIFTSFFTVSGVLASILFSLWYLFTFQHPEDKLRAWIPKIVMCTSTFMALFTVFLLPIDIAFADLDLFPFLFVWIAVAAIDVILLLFVLPFAIVYYEALDTKPNIIKQLLKAVLTAAGLFLVFTVVIVITWFVFGEALIPVQTYGSDLVASTSFSASDLGALTVSSLSSSSKTLNLNLMIHLHVIAFASVIGMVLFIIFASVGAVAIPMDLISEWRYRPRPFSNDRVAQFRIVFRNRAMMLKEIAQKYTDDMKERQEDAIDGKKRRLTRAERKLPNRIREASRQLEKEYDYIQISTGAKRYLPLLYWGKLVVAVLLFCLSALWLVHLVLFVLPEEPLHPGLNLIFRVFENFLPFLGTALYSVFAVYLLACTVKGVTRLGTRILLFANIHPLEKHNTYSNALMFNAMVMLLISLALVRFLCTSFSVYARATSANIIFNSICDNLAFIRHAFPWAYFTMPFIAVAALLLLVIFPRKNELVDRLLQNDLTKAIKTATEGKKGDRFIDSIKNVKKLKLGKARERGADDNV</sequence>
<accession>A0A8J6BA20</accession>
<feature type="transmembrane region" description="Helical" evidence="5">
    <location>
        <begin position="114"/>
        <end position="140"/>
    </location>
</feature>
<name>A0A8J6BA20_9EUKA</name>
<dbReference type="GO" id="GO:0016020">
    <property type="term" value="C:membrane"/>
    <property type="evidence" value="ECO:0007669"/>
    <property type="project" value="UniProtKB-SubCell"/>
</dbReference>
<dbReference type="PANTHER" id="PTHR31652">
    <property type="entry name" value="LIMR FAMILY PROTEIN DDB_G0283707-RELATED"/>
    <property type="match status" value="1"/>
</dbReference>
<evidence type="ECO:0000256" key="3">
    <source>
        <dbReference type="ARBA" id="ARBA00022989"/>
    </source>
</evidence>
<feature type="transmembrane region" description="Helical" evidence="5">
    <location>
        <begin position="403"/>
        <end position="425"/>
    </location>
</feature>
<dbReference type="PANTHER" id="PTHR31652:SF0">
    <property type="entry name" value="LIMR FAMILY PROTEIN DDB_G0283707-RELATED"/>
    <property type="match status" value="1"/>
</dbReference>
<feature type="transmembrane region" description="Helical" evidence="5">
    <location>
        <begin position="186"/>
        <end position="213"/>
    </location>
</feature>
<feature type="transmembrane region" description="Helical" evidence="5">
    <location>
        <begin position="6"/>
        <end position="30"/>
    </location>
</feature>
<dbReference type="Proteomes" id="UP000717585">
    <property type="component" value="Unassembled WGS sequence"/>
</dbReference>
<feature type="transmembrane region" description="Helical" evidence="5">
    <location>
        <begin position="358"/>
        <end position="382"/>
    </location>
</feature>
<evidence type="ECO:0000256" key="2">
    <source>
        <dbReference type="ARBA" id="ARBA00022692"/>
    </source>
</evidence>
<feature type="transmembrane region" description="Helical" evidence="5">
    <location>
        <begin position="316"/>
        <end position="338"/>
    </location>
</feature>
<keyword evidence="2 5" id="KW-0812">Transmembrane</keyword>
<dbReference type="InterPro" id="IPR006876">
    <property type="entry name" value="LMBR1-like_membr_prot"/>
</dbReference>
<feature type="transmembrane region" description="Helical" evidence="5">
    <location>
        <begin position="458"/>
        <end position="477"/>
    </location>
</feature>
<feature type="transmembrane region" description="Helical" evidence="5">
    <location>
        <begin position="42"/>
        <end position="64"/>
    </location>
</feature>
<organism evidence="6 7">
    <name type="scientific">Carpediemonas membranifera</name>
    <dbReference type="NCBI Taxonomy" id="201153"/>
    <lineage>
        <taxon>Eukaryota</taxon>
        <taxon>Metamonada</taxon>
        <taxon>Carpediemonas-like organisms</taxon>
        <taxon>Carpediemonas</taxon>
    </lineage>
</organism>
<proteinExistence type="predicted"/>
<dbReference type="AlphaFoldDB" id="A0A8J6BA20"/>